<dbReference type="InterPro" id="IPR000215">
    <property type="entry name" value="Serpin_fam"/>
</dbReference>
<keyword evidence="5" id="KW-0325">Glycoprotein</keyword>
<evidence type="ECO:0000256" key="2">
    <source>
        <dbReference type="ARBA" id="ARBA00006426"/>
    </source>
</evidence>
<evidence type="ECO:0000256" key="8">
    <source>
        <dbReference type="ARBA" id="ARBA00062393"/>
    </source>
</evidence>
<dbReference type="STRING" id="59463.ENSMLUP00000010750"/>
<organism evidence="12 13">
    <name type="scientific">Myotis lucifugus</name>
    <name type="common">Little brown bat</name>
    <dbReference type="NCBI Taxonomy" id="59463"/>
    <lineage>
        <taxon>Eukaryota</taxon>
        <taxon>Metazoa</taxon>
        <taxon>Chordata</taxon>
        <taxon>Craniata</taxon>
        <taxon>Vertebrata</taxon>
        <taxon>Euteleostomi</taxon>
        <taxon>Mammalia</taxon>
        <taxon>Eutheria</taxon>
        <taxon>Laurasiatheria</taxon>
        <taxon>Chiroptera</taxon>
        <taxon>Yangochiroptera</taxon>
        <taxon>Vespertilionidae</taxon>
        <taxon>Myotis</taxon>
    </lineage>
</organism>
<dbReference type="InterPro" id="IPR033836">
    <property type="entry name" value="SERPINB5_serpin_dom"/>
</dbReference>
<dbReference type="GO" id="GO:0005615">
    <property type="term" value="C:extracellular space"/>
    <property type="evidence" value="ECO:0007669"/>
    <property type="project" value="InterPro"/>
</dbReference>
<dbReference type="GO" id="GO:0001533">
    <property type="term" value="C:cornified envelope"/>
    <property type="evidence" value="ECO:0007669"/>
    <property type="project" value="Ensembl"/>
</dbReference>
<comment type="similarity">
    <text evidence="2">Belongs to the serpin family. Ov-serpin subfamily.</text>
</comment>
<feature type="domain" description="Serpin" evidence="11">
    <location>
        <begin position="13"/>
        <end position="377"/>
    </location>
</feature>
<evidence type="ECO:0000256" key="6">
    <source>
        <dbReference type="ARBA" id="ARBA00024076"/>
    </source>
</evidence>
<dbReference type="GO" id="GO:0030198">
    <property type="term" value="P:extracellular matrix organization"/>
    <property type="evidence" value="ECO:0007669"/>
    <property type="project" value="Ensembl"/>
</dbReference>
<dbReference type="Gene3D" id="2.30.39.10">
    <property type="entry name" value="Alpha-1-antitrypsin, domain 1"/>
    <property type="match status" value="1"/>
</dbReference>
<dbReference type="SUPFAM" id="SSF56574">
    <property type="entry name" value="Serpins"/>
    <property type="match status" value="1"/>
</dbReference>
<gene>
    <name evidence="12" type="primary">SERPINB5</name>
</gene>
<dbReference type="HOGENOM" id="CLU_023330_0_2_1"/>
<evidence type="ECO:0000256" key="7">
    <source>
        <dbReference type="ARBA" id="ARBA00057728"/>
    </source>
</evidence>
<dbReference type="GO" id="GO:0002009">
    <property type="term" value="P:morphogenesis of an epithelium"/>
    <property type="evidence" value="ECO:0007669"/>
    <property type="project" value="Ensembl"/>
</dbReference>
<dbReference type="PROSITE" id="PS00284">
    <property type="entry name" value="SERPIN"/>
    <property type="match status" value="1"/>
</dbReference>
<comment type="subcellular location">
    <subcellularLocation>
        <location evidence="1">Secreted</location>
        <location evidence="1">Extracellular space</location>
    </subcellularLocation>
</comment>
<evidence type="ECO:0000256" key="1">
    <source>
        <dbReference type="ARBA" id="ARBA00004239"/>
    </source>
</evidence>
<dbReference type="Proteomes" id="UP000001074">
    <property type="component" value="Unassembled WGS sequence"/>
</dbReference>
<evidence type="ECO:0000256" key="10">
    <source>
        <dbReference type="ARBA" id="ARBA00080140"/>
    </source>
</evidence>
<keyword evidence="4" id="KW-0722">Serine protease inhibitor</keyword>
<evidence type="ECO:0000256" key="9">
    <source>
        <dbReference type="ARBA" id="ARBA00079526"/>
    </source>
</evidence>
<dbReference type="OMA" id="FITNWMK"/>
<dbReference type="AlphaFoldDB" id="G1PJ36"/>
<dbReference type="PANTHER" id="PTHR11461">
    <property type="entry name" value="SERINE PROTEASE INHIBITOR, SERPIN"/>
    <property type="match status" value="1"/>
</dbReference>
<comment type="subunit">
    <text evidence="8">Interacts with IRF6.</text>
</comment>
<dbReference type="InterPro" id="IPR042185">
    <property type="entry name" value="Serpin_sf_2"/>
</dbReference>
<dbReference type="eggNOG" id="KOG2392">
    <property type="taxonomic scope" value="Eukaryota"/>
</dbReference>
<dbReference type="InterPro" id="IPR042178">
    <property type="entry name" value="Serpin_sf_1"/>
</dbReference>
<reference evidence="12 13" key="1">
    <citation type="journal article" date="2011" name="Nature">
        <title>A high-resolution map of human evolutionary constraint using 29 mammals.</title>
        <authorList>
            <person name="Lindblad-Toh K."/>
            <person name="Garber M."/>
            <person name="Zuk O."/>
            <person name="Lin M.F."/>
            <person name="Parker B.J."/>
            <person name="Washietl S."/>
            <person name="Kheradpour P."/>
            <person name="Ernst J."/>
            <person name="Jordan G."/>
            <person name="Mauceli E."/>
            <person name="Ward L.D."/>
            <person name="Lowe C.B."/>
            <person name="Holloway A.K."/>
            <person name="Clamp M."/>
            <person name="Gnerre S."/>
            <person name="Alfoldi J."/>
            <person name="Beal K."/>
            <person name="Chang J."/>
            <person name="Clawson H."/>
            <person name="Cuff J."/>
            <person name="Di Palma F."/>
            <person name="Fitzgerald S."/>
            <person name="Flicek P."/>
            <person name="Guttman M."/>
            <person name="Hubisz M.J."/>
            <person name="Jaffe D.B."/>
            <person name="Jungreis I."/>
            <person name="Kent W.J."/>
            <person name="Kostka D."/>
            <person name="Lara M."/>
            <person name="Martins A.L."/>
            <person name="Massingham T."/>
            <person name="Moltke I."/>
            <person name="Raney B.J."/>
            <person name="Rasmussen M.D."/>
            <person name="Robinson J."/>
            <person name="Stark A."/>
            <person name="Vilella A.J."/>
            <person name="Wen J."/>
            <person name="Xie X."/>
            <person name="Zody M.C."/>
            <person name="Baldwin J."/>
            <person name="Bloom T."/>
            <person name="Chin C.W."/>
            <person name="Heiman D."/>
            <person name="Nicol R."/>
            <person name="Nusbaum C."/>
            <person name="Young S."/>
            <person name="Wilkinson J."/>
            <person name="Worley K.C."/>
            <person name="Kovar C.L."/>
            <person name="Muzny D.M."/>
            <person name="Gibbs R.A."/>
            <person name="Cree A."/>
            <person name="Dihn H.H."/>
            <person name="Fowler G."/>
            <person name="Jhangiani S."/>
            <person name="Joshi V."/>
            <person name="Lee S."/>
            <person name="Lewis L.R."/>
            <person name="Nazareth L.V."/>
            <person name="Okwuonu G."/>
            <person name="Santibanez J."/>
            <person name="Warren W.C."/>
            <person name="Mardis E.R."/>
            <person name="Weinstock G.M."/>
            <person name="Wilson R.K."/>
            <person name="Delehaunty K."/>
            <person name="Dooling D."/>
            <person name="Fronik C."/>
            <person name="Fulton L."/>
            <person name="Fulton B."/>
            <person name="Graves T."/>
            <person name="Minx P."/>
            <person name="Sodergren E."/>
            <person name="Birney E."/>
            <person name="Margulies E.H."/>
            <person name="Herrero J."/>
            <person name="Green E.D."/>
            <person name="Haussler D."/>
            <person name="Siepel A."/>
            <person name="Goldman N."/>
            <person name="Pollard K.S."/>
            <person name="Pedersen J.S."/>
            <person name="Lander E.S."/>
            <person name="Kellis M."/>
        </authorList>
    </citation>
    <scope>NUCLEOTIDE SEQUENCE [LARGE SCALE GENOMIC DNA]</scope>
</reference>
<evidence type="ECO:0000313" key="13">
    <source>
        <dbReference type="Proteomes" id="UP000001074"/>
    </source>
</evidence>
<dbReference type="SMART" id="SM00093">
    <property type="entry name" value="SERPIN"/>
    <property type="match status" value="1"/>
</dbReference>
<dbReference type="EMBL" id="AAPE02014675">
    <property type="status" value="NOT_ANNOTATED_CDS"/>
    <property type="molecule type" value="Genomic_DNA"/>
</dbReference>
<dbReference type="GO" id="GO:0060512">
    <property type="term" value="P:prostate gland morphogenesis"/>
    <property type="evidence" value="ECO:0007669"/>
    <property type="project" value="Ensembl"/>
</dbReference>
<dbReference type="Pfam" id="PF00079">
    <property type="entry name" value="Serpin"/>
    <property type="match status" value="1"/>
</dbReference>
<dbReference type="GO" id="GO:0050678">
    <property type="term" value="P:regulation of epithelial cell proliferation"/>
    <property type="evidence" value="ECO:0007669"/>
    <property type="project" value="Ensembl"/>
</dbReference>
<comment type="function">
    <text evidence="7">Tumor suppressor. It blocks the growth, invasion, and metastatic properties of mammary tumors. As it does not undergo the S (stressed) to R (relaxed) conformational transition characteristic of active serpins, it exhibits no serine protease inhibitory activity.</text>
</comment>
<proteinExistence type="inferred from homology"/>
<evidence type="ECO:0000256" key="3">
    <source>
        <dbReference type="ARBA" id="ARBA00022525"/>
    </source>
</evidence>
<dbReference type="InterPro" id="IPR023795">
    <property type="entry name" value="Serpin_CS"/>
</dbReference>
<dbReference type="InterPro" id="IPR036186">
    <property type="entry name" value="Serpin_sf"/>
</dbReference>
<reference evidence="12" key="2">
    <citation type="submission" date="2025-08" db="UniProtKB">
        <authorList>
            <consortium name="Ensembl"/>
        </authorList>
    </citation>
    <scope>IDENTIFICATION</scope>
</reference>
<dbReference type="InterPro" id="IPR023796">
    <property type="entry name" value="Serpin_dom"/>
</dbReference>
<accession>G1PJ36</accession>
<dbReference type="FunFam" id="2.30.39.10:FF:000014">
    <property type="entry name" value="Serpin family B member 9"/>
    <property type="match status" value="1"/>
</dbReference>
<dbReference type="InParanoid" id="G1PJ36"/>
<dbReference type="GO" id="GO:0004867">
    <property type="term" value="F:serine-type endopeptidase inhibitor activity"/>
    <property type="evidence" value="ECO:0007669"/>
    <property type="project" value="UniProtKB-KW"/>
</dbReference>
<evidence type="ECO:0000256" key="4">
    <source>
        <dbReference type="ARBA" id="ARBA00022900"/>
    </source>
</evidence>
<dbReference type="Ensembl" id="ENSMLUT00000011798.2">
    <property type="protein sequence ID" value="ENSMLUP00000010750.2"/>
    <property type="gene ID" value="ENSMLUG00000011802.2"/>
</dbReference>
<reference evidence="12" key="3">
    <citation type="submission" date="2025-09" db="UniProtKB">
        <authorList>
            <consortium name="Ensembl"/>
        </authorList>
    </citation>
    <scope>IDENTIFICATION</scope>
</reference>
<evidence type="ECO:0000313" key="12">
    <source>
        <dbReference type="Ensembl" id="ENSMLUP00000010750.2"/>
    </source>
</evidence>
<keyword evidence="13" id="KW-1185">Reference proteome</keyword>
<evidence type="ECO:0000256" key="5">
    <source>
        <dbReference type="ARBA" id="ARBA00023180"/>
    </source>
</evidence>
<sequence length="377" mass="42431">MDALQLANSAFAVDLFKKLCEKEPAGNVLFSPICLSTSLSLVQVGAKGDTANEIGQVLHFENVKDVPFGFQTVTSDVNKLSSFYSLKLIKRLYVDKSLNPSTFFLSTFNTKKTYGEEMETVDFKDKLEETKGQINNSIKDLTDGHFENILSNNNVNDQTKILVVNAAYFIGKWMKKFPESETKECPFRVNKTDTKPVQMMNLEAMFCMGNIDSINCKVIELPFQNKHLSMLILLPKDVEDESTGLEKVEKQLNSETLLQWTNPSTMANTKVKLSIPKFKVEKMIDPKASLENLGLKSTFDESTSDFSGMSETKGVALSNVIHRVCLEISEDGGDSIEVPGSRILQHKDEFRADHPFIYIVRHNKTRNIVFFGKFCSP</sequence>
<dbReference type="InterPro" id="IPR000240">
    <property type="entry name" value="Serpin_B9/Maspin"/>
</dbReference>
<dbReference type="PRINTS" id="PR00676">
    <property type="entry name" value="MASPIN"/>
</dbReference>
<dbReference type="CDD" id="cd02057">
    <property type="entry name" value="serpinB5_maspin"/>
    <property type="match status" value="1"/>
</dbReference>
<protein>
    <recommendedName>
        <fullName evidence="6">Serpin B5</fullName>
    </recommendedName>
    <alternativeName>
        <fullName evidence="10">Maspin</fullName>
    </alternativeName>
    <alternativeName>
        <fullName evidence="9">Peptidase inhibitor 5</fullName>
    </alternativeName>
</protein>
<dbReference type="FunFam" id="3.30.497.10:FF:000009">
    <property type="entry name" value="serpin B5 isoform X2"/>
    <property type="match status" value="1"/>
</dbReference>
<dbReference type="Gene3D" id="3.30.497.10">
    <property type="entry name" value="Antithrombin, subunit I, domain 2"/>
    <property type="match status" value="1"/>
</dbReference>
<dbReference type="GO" id="GO:0016528">
    <property type="term" value="C:sarcoplasm"/>
    <property type="evidence" value="ECO:0007669"/>
    <property type="project" value="Ensembl"/>
</dbReference>
<keyword evidence="3" id="KW-0964">Secreted</keyword>
<keyword evidence="4" id="KW-0646">Protease inhibitor</keyword>
<dbReference type="GeneTree" id="ENSGT00940000160674"/>
<name>G1PJ36_MYOLU</name>
<dbReference type="PANTHER" id="PTHR11461:SF55">
    <property type="entry name" value="SERPIN B5"/>
    <property type="match status" value="1"/>
</dbReference>
<evidence type="ECO:0000259" key="11">
    <source>
        <dbReference type="SMART" id="SM00093"/>
    </source>
</evidence>